<dbReference type="AlphaFoldDB" id="A0A6M8UW63"/>
<proteinExistence type="predicted"/>
<dbReference type="RefSeq" id="WP_173636351.1">
    <property type="nucleotide sequence ID" value="NZ_CP054213.1"/>
</dbReference>
<keyword evidence="2" id="KW-0614">Plasmid</keyword>
<keyword evidence="1" id="KW-0812">Transmembrane</keyword>
<feature type="transmembrane region" description="Helical" evidence="1">
    <location>
        <begin position="31"/>
        <end position="53"/>
    </location>
</feature>
<protein>
    <submittedName>
        <fullName evidence="2">Uncharacterized protein</fullName>
    </submittedName>
</protein>
<reference evidence="2 3" key="1">
    <citation type="submission" date="2020-06" db="EMBL/GenBank/DDBJ databases">
        <title>Genome sequence of Paramixta manurensis strain PD-1.</title>
        <authorList>
            <person name="Lee C.W."/>
            <person name="Kim J."/>
        </authorList>
    </citation>
    <scope>NUCLEOTIDE SEQUENCE [LARGE SCALE GENOMIC DNA]</scope>
    <source>
        <strain evidence="2 3">PD-1</strain>
        <plasmid evidence="3">ppd-1</plasmid>
    </source>
</reference>
<sequence length="69" mass="7787">MNKLPFIATLFMAGIIFNCLRELLNYSPALTHQVLVTGAVTSFGLAALVFIVSEIREHRRTRKEKGLRL</sequence>
<keyword evidence="3" id="KW-1185">Reference proteome</keyword>
<dbReference type="EMBL" id="CP054213">
    <property type="protein sequence ID" value="QKJ89293.1"/>
    <property type="molecule type" value="Genomic_DNA"/>
</dbReference>
<dbReference type="Proteomes" id="UP000505325">
    <property type="component" value="Plasmid pPD-1"/>
</dbReference>
<accession>A0A6M8UW63</accession>
<name>A0A6M8UW63_9GAMM</name>
<keyword evidence="1" id="KW-0472">Membrane</keyword>
<keyword evidence="1" id="KW-1133">Transmembrane helix</keyword>
<evidence type="ECO:0000313" key="3">
    <source>
        <dbReference type="Proteomes" id="UP000505325"/>
    </source>
</evidence>
<gene>
    <name evidence="2" type="ORF">PMPD1_4395</name>
</gene>
<geneLocation type="plasmid" evidence="3">
    <name>ppd-1</name>
</geneLocation>
<evidence type="ECO:0000256" key="1">
    <source>
        <dbReference type="SAM" id="Phobius"/>
    </source>
</evidence>
<organism evidence="2 3">
    <name type="scientific">Paramixta manurensis</name>
    <dbReference type="NCBI Taxonomy" id="2740817"/>
    <lineage>
        <taxon>Bacteria</taxon>
        <taxon>Pseudomonadati</taxon>
        <taxon>Pseudomonadota</taxon>
        <taxon>Gammaproteobacteria</taxon>
        <taxon>Enterobacterales</taxon>
        <taxon>Erwiniaceae</taxon>
        <taxon>Paramixta</taxon>
    </lineage>
</organism>
<evidence type="ECO:0000313" key="2">
    <source>
        <dbReference type="EMBL" id="QKJ89293.1"/>
    </source>
</evidence>
<dbReference type="KEGG" id="pmak:PMPD1_4395"/>